<keyword evidence="2" id="KW-0732">Signal</keyword>
<dbReference type="InterPro" id="IPR024311">
    <property type="entry name" value="Lipocalin-like"/>
</dbReference>
<dbReference type="OrthoDB" id="8370150at2"/>
<reference evidence="4 5" key="1">
    <citation type="journal article" date="2019" name="Environ. Microbiol.">
        <title>Species interactions and distinct microbial communities in high Arctic permafrost affected cryosols are associated with the CH4 and CO2 gas fluxes.</title>
        <authorList>
            <person name="Altshuler I."/>
            <person name="Hamel J."/>
            <person name="Turney S."/>
            <person name="Magnuson E."/>
            <person name="Levesque R."/>
            <person name="Greer C."/>
            <person name="Whyte L.G."/>
        </authorList>
    </citation>
    <scope>NUCLEOTIDE SEQUENCE [LARGE SCALE GENOMIC DNA]</scope>
    <source>
        <strain evidence="4 5">S9.3B</strain>
    </source>
</reference>
<feature type="chain" id="PRO_5021242370" description="Lipocalin-like domain-containing protein" evidence="2">
    <location>
        <begin position="31"/>
        <end position="177"/>
    </location>
</feature>
<comment type="caution">
    <text evidence="4">The sequence shown here is derived from an EMBL/GenBank/DDBJ whole genome shotgun (WGS) entry which is preliminary data.</text>
</comment>
<dbReference type="AlphaFoldDB" id="A0A502GDC1"/>
<evidence type="ECO:0000259" key="3">
    <source>
        <dbReference type="Pfam" id="PF13924"/>
    </source>
</evidence>
<protein>
    <recommendedName>
        <fullName evidence="3">Lipocalin-like domain-containing protein</fullName>
    </recommendedName>
</protein>
<evidence type="ECO:0000256" key="1">
    <source>
        <dbReference type="SAM" id="MobiDB-lite"/>
    </source>
</evidence>
<dbReference type="Proteomes" id="UP000317078">
    <property type="component" value="Unassembled WGS sequence"/>
</dbReference>
<keyword evidence="5" id="KW-1185">Reference proteome</keyword>
<gene>
    <name evidence="4" type="ORF">EAH89_05225</name>
</gene>
<name>A0A502GDC1_9PROT</name>
<sequence>MEDQMLRRNALGLSLAALLALLGGGAPALAQGGPITEGIVGTWVLVSVVSQADDGTRGEPFGPGPKGVMIFTRDGHFSLFQSRAELPRLAASDRARATPEEAMTVVRDSIAYYGTYAVDETNRSLSITLEGSTYANLLGPSQRRIITSLTVNELQFSNPRTPSGMTLQTSWRRATPR</sequence>
<accession>A0A502GDC1</accession>
<evidence type="ECO:0000313" key="4">
    <source>
        <dbReference type="EMBL" id="TPG59642.1"/>
    </source>
</evidence>
<dbReference type="InterPro" id="IPR006311">
    <property type="entry name" value="TAT_signal"/>
</dbReference>
<evidence type="ECO:0000313" key="5">
    <source>
        <dbReference type="Proteomes" id="UP000317078"/>
    </source>
</evidence>
<feature type="region of interest" description="Disordered" evidence="1">
    <location>
        <begin position="157"/>
        <end position="177"/>
    </location>
</feature>
<organism evidence="4 5">
    <name type="scientific">Muricoccus nepalensis</name>
    <dbReference type="NCBI Taxonomy" id="1854500"/>
    <lineage>
        <taxon>Bacteria</taxon>
        <taxon>Pseudomonadati</taxon>
        <taxon>Pseudomonadota</taxon>
        <taxon>Alphaproteobacteria</taxon>
        <taxon>Acetobacterales</taxon>
        <taxon>Roseomonadaceae</taxon>
        <taxon>Muricoccus</taxon>
    </lineage>
</organism>
<dbReference type="PROSITE" id="PS51318">
    <property type="entry name" value="TAT"/>
    <property type="match status" value="1"/>
</dbReference>
<feature type="signal peptide" evidence="2">
    <location>
        <begin position="1"/>
        <end position="30"/>
    </location>
</feature>
<proteinExistence type="predicted"/>
<dbReference type="EMBL" id="RCZP01000003">
    <property type="protein sequence ID" value="TPG59642.1"/>
    <property type="molecule type" value="Genomic_DNA"/>
</dbReference>
<evidence type="ECO:0000256" key="2">
    <source>
        <dbReference type="SAM" id="SignalP"/>
    </source>
</evidence>
<feature type="domain" description="Lipocalin-like" evidence="3">
    <location>
        <begin position="40"/>
        <end position="147"/>
    </location>
</feature>
<dbReference type="Pfam" id="PF13924">
    <property type="entry name" value="Lipocalin_5"/>
    <property type="match status" value="1"/>
</dbReference>